<sequence>MKNTAIPVKAETLTPFAYHSLMVQQGTATLPELINDQAIMFGLASSLGMMDACPCLPTKDYKRDLLQMPWRASLFTTDHPTLLPPLVRRLNLTEEAGYKKRVQDVVKKGNLKDFFTTQEVPMGITFNGALFGYDPFKETGLDEIIIRIGLHRNGVVKLSRPDMKKGDQAIKQVQLNAATAHLFGRDLSVERYLLYGIQLTEAMSLSDAQQEVAQWK</sequence>
<protein>
    <submittedName>
        <fullName evidence="1">Uncharacterized protein</fullName>
    </submittedName>
</protein>
<dbReference type="AlphaFoldDB" id="A0A6S6TBV3"/>
<organism evidence="1">
    <name type="scientific">uncultured Thiotrichaceae bacterium</name>
    <dbReference type="NCBI Taxonomy" id="298394"/>
    <lineage>
        <taxon>Bacteria</taxon>
        <taxon>Pseudomonadati</taxon>
        <taxon>Pseudomonadota</taxon>
        <taxon>Gammaproteobacteria</taxon>
        <taxon>Thiotrichales</taxon>
        <taxon>Thiotrichaceae</taxon>
        <taxon>environmental samples</taxon>
    </lineage>
</organism>
<accession>A0A6S6TBV3</accession>
<name>A0A6S6TBV3_9GAMM</name>
<reference evidence="1" key="1">
    <citation type="submission" date="2020-01" db="EMBL/GenBank/DDBJ databases">
        <authorList>
            <person name="Meier V. D."/>
            <person name="Meier V D."/>
        </authorList>
    </citation>
    <scope>NUCLEOTIDE SEQUENCE</scope>
    <source>
        <strain evidence="1">HLG_WM_MAG_09</strain>
    </source>
</reference>
<gene>
    <name evidence="1" type="ORF">HELGO_WM34268</name>
</gene>
<dbReference type="EMBL" id="CACVAT010000190">
    <property type="protein sequence ID" value="CAA6812553.1"/>
    <property type="molecule type" value="Genomic_DNA"/>
</dbReference>
<proteinExistence type="predicted"/>
<evidence type="ECO:0000313" key="1">
    <source>
        <dbReference type="EMBL" id="CAA6812553.1"/>
    </source>
</evidence>